<evidence type="ECO:0000313" key="2">
    <source>
        <dbReference type="EMBL" id="KOB89665.1"/>
    </source>
</evidence>
<feature type="compositionally biased region" description="Polar residues" evidence="1">
    <location>
        <begin position="74"/>
        <end position="113"/>
    </location>
</feature>
<gene>
    <name evidence="2" type="ORF">PFDG_05215</name>
</gene>
<reference evidence="3" key="1">
    <citation type="submission" date="2006-09" db="EMBL/GenBank/DDBJ databases">
        <title>Annotation of Plasmodium falciparum Dd2.</title>
        <authorList>
            <consortium name="The Broad Institute Genome Sequencing Platform"/>
            <person name="Volkman S.K."/>
            <person name="Neafsey D.E."/>
            <person name="Dash A.P."/>
            <person name="Chitnis C.E."/>
            <person name="Hartl D.L."/>
            <person name="Young S.K."/>
            <person name="Zeng Q."/>
            <person name="Koehrsen M."/>
            <person name="Alvarado L."/>
            <person name="Berlin A."/>
            <person name="Borenstein D."/>
            <person name="Chapman S.B."/>
            <person name="Chen Z."/>
            <person name="Engels R."/>
            <person name="Freedman E."/>
            <person name="Gellesch M."/>
            <person name="Goldberg J."/>
            <person name="Griggs A."/>
            <person name="Gujja S."/>
            <person name="Heilman E.R."/>
            <person name="Heiman D.I."/>
            <person name="Howarth C."/>
            <person name="Jen D."/>
            <person name="Larson L."/>
            <person name="Mehta T."/>
            <person name="Neiman D."/>
            <person name="Park D."/>
            <person name="Pearson M."/>
            <person name="Roberts A."/>
            <person name="Saif S."/>
            <person name="Shea T."/>
            <person name="Shenoy N."/>
            <person name="Sisk P."/>
            <person name="Stolte C."/>
            <person name="Sykes S."/>
            <person name="Walk T."/>
            <person name="White J."/>
            <person name="Yandava C."/>
            <person name="Haas B."/>
            <person name="Henn M.R."/>
            <person name="Nusbaum C."/>
            <person name="Birren B."/>
        </authorList>
    </citation>
    <scope>NUCLEOTIDE SEQUENCE [LARGE SCALE GENOMIC DNA]</scope>
</reference>
<dbReference type="EMBL" id="GG702896">
    <property type="protein sequence ID" value="KOB89665.1"/>
    <property type="molecule type" value="Genomic_DNA"/>
</dbReference>
<accession>A0A0L7MAN4</accession>
<proteinExistence type="predicted"/>
<protein>
    <submittedName>
        <fullName evidence="2">Uncharacterized protein</fullName>
    </submittedName>
</protein>
<evidence type="ECO:0000313" key="3">
    <source>
        <dbReference type="Proteomes" id="UP000054282"/>
    </source>
</evidence>
<feature type="non-terminal residue" evidence="2">
    <location>
        <position position="113"/>
    </location>
</feature>
<organism evidence="2 3">
    <name type="scientific">Plasmodium falciparum (isolate Dd2)</name>
    <dbReference type="NCBI Taxonomy" id="57267"/>
    <lineage>
        <taxon>Eukaryota</taxon>
        <taxon>Sar</taxon>
        <taxon>Alveolata</taxon>
        <taxon>Apicomplexa</taxon>
        <taxon>Aconoidasida</taxon>
        <taxon>Haemosporida</taxon>
        <taxon>Plasmodiidae</taxon>
        <taxon>Plasmodium</taxon>
        <taxon>Plasmodium (Laverania)</taxon>
    </lineage>
</organism>
<sequence length="113" mass="13370">MRHVKQKTAATRTATTRTTTTIIILIIWRVSRKSKNNSQYSFNRWKNEQNETKTRTVFNKEEQNEPNNVTNNNKKGSNRYQQNKKGQVKSSNMNYNSWINDQHGNDQQHLNTN</sequence>
<reference evidence="3" key="2">
    <citation type="submission" date="2006-09" db="EMBL/GenBank/DDBJ databases">
        <title>The genome sequence of Plasmodium falciparum Dd2.</title>
        <authorList>
            <consortium name="The Broad Institute Genome Sequencing Platform"/>
            <person name="Birren B."/>
            <person name="Lander E."/>
            <person name="Galagan J."/>
            <person name="Nusbaum C."/>
            <person name="Devon K."/>
            <person name="Henn M."/>
            <person name="Jaffe D."/>
            <person name="Butler J."/>
            <person name="Alvarez P."/>
            <person name="Gnerre S."/>
            <person name="Grabherr M."/>
            <person name="Kleber M."/>
            <person name="Mauceli E."/>
            <person name="Brockman W."/>
            <person name="MacCallum I.A."/>
            <person name="Rounsley S."/>
            <person name="Young S."/>
            <person name="LaButti K."/>
            <person name="Pushparaj V."/>
            <person name="DeCaprio D."/>
            <person name="Crawford M."/>
            <person name="Koehrsen M."/>
            <person name="Engels R."/>
            <person name="Montgomery P."/>
            <person name="Pearson M."/>
            <person name="Howarth C."/>
            <person name="Larson L."/>
            <person name="Luoma S."/>
            <person name="White J."/>
            <person name="Kodira C."/>
            <person name="Zeng Q."/>
            <person name="O'Leary S."/>
            <person name="Yandava C."/>
            <person name="Alvarado L."/>
            <person name="Wirth D."/>
            <person name="Volkman S."/>
            <person name="Hartl D."/>
        </authorList>
    </citation>
    <scope>NUCLEOTIDE SEQUENCE [LARGE SCALE GENOMIC DNA]</scope>
</reference>
<dbReference type="KEGG" id="pfd:PFDG_05215"/>
<evidence type="ECO:0000256" key="1">
    <source>
        <dbReference type="SAM" id="MobiDB-lite"/>
    </source>
</evidence>
<dbReference type="AlphaFoldDB" id="A0A0L7MAN4"/>
<feature type="compositionally biased region" description="Basic and acidic residues" evidence="1">
    <location>
        <begin position="45"/>
        <end position="63"/>
    </location>
</feature>
<dbReference type="Proteomes" id="UP000054282">
    <property type="component" value="Unassembled WGS sequence"/>
</dbReference>
<name>A0A0L7MAN4_PLAF4</name>
<feature type="region of interest" description="Disordered" evidence="1">
    <location>
        <begin position="36"/>
        <end position="113"/>
    </location>
</feature>